<comment type="caution">
    <text evidence="1">The sequence shown here is derived from an EMBL/GenBank/DDBJ whole genome shotgun (WGS) entry which is preliminary data.</text>
</comment>
<gene>
    <name evidence="1" type="ORF">X474_12905</name>
</gene>
<protein>
    <submittedName>
        <fullName evidence="1">Uncharacterized protein</fullName>
    </submittedName>
</protein>
<reference evidence="1 2" key="1">
    <citation type="submission" date="2013-11" db="EMBL/GenBank/DDBJ databases">
        <title>Metagenomic analysis of a methanogenic consortium involved in long chain n-alkane degradation.</title>
        <authorList>
            <person name="Davidova I.A."/>
            <person name="Callaghan A.V."/>
            <person name="Wawrik B."/>
            <person name="Pruitt S."/>
            <person name="Marks C."/>
            <person name="Duncan K.E."/>
            <person name="Suflita J.M."/>
        </authorList>
    </citation>
    <scope>NUCLEOTIDE SEQUENCE [LARGE SCALE GENOMIC DNA]</scope>
    <source>
        <strain evidence="1 2">SPR</strain>
    </source>
</reference>
<organism evidence="1 2">
    <name type="scientific">Dethiosulfatarculus sandiegensis</name>
    <dbReference type="NCBI Taxonomy" id="1429043"/>
    <lineage>
        <taxon>Bacteria</taxon>
        <taxon>Pseudomonadati</taxon>
        <taxon>Thermodesulfobacteriota</taxon>
        <taxon>Desulfarculia</taxon>
        <taxon>Desulfarculales</taxon>
        <taxon>Desulfarculaceae</taxon>
        <taxon>Dethiosulfatarculus</taxon>
    </lineage>
</organism>
<sequence>MVFFYQTVPDKILSSMILSRFSEIYLLIKRGF</sequence>
<dbReference type="EMBL" id="AZAC01000014">
    <property type="protein sequence ID" value="KIX13986.1"/>
    <property type="molecule type" value="Genomic_DNA"/>
</dbReference>
<dbReference type="AlphaFoldDB" id="A0A0D2JED7"/>
<evidence type="ECO:0000313" key="1">
    <source>
        <dbReference type="EMBL" id="KIX13986.1"/>
    </source>
</evidence>
<keyword evidence="2" id="KW-1185">Reference proteome</keyword>
<dbReference type="Proteomes" id="UP000032233">
    <property type="component" value="Unassembled WGS sequence"/>
</dbReference>
<dbReference type="InParanoid" id="A0A0D2JED7"/>
<accession>A0A0D2JED7</accession>
<proteinExistence type="predicted"/>
<name>A0A0D2JED7_9BACT</name>
<evidence type="ECO:0000313" key="2">
    <source>
        <dbReference type="Proteomes" id="UP000032233"/>
    </source>
</evidence>